<keyword evidence="3" id="KW-1185">Reference proteome</keyword>
<evidence type="ECO:0000259" key="1">
    <source>
        <dbReference type="Pfam" id="PF21821"/>
    </source>
</evidence>
<dbReference type="Pfam" id="PF21821">
    <property type="entry name" value="Dit_like"/>
    <property type="match status" value="1"/>
</dbReference>
<geneLocation type="plasmid" evidence="2 3">
    <name>unnamed1</name>
</geneLocation>
<dbReference type="Proteomes" id="UP001326613">
    <property type="component" value="Plasmid unnamed1"/>
</dbReference>
<organism evidence="2 3">
    <name type="scientific">Candidatus Trichorickettsia mobilis</name>
    <dbReference type="NCBI Taxonomy" id="1346319"/>
    <lineage>
        <taxon>Bacteria</taxon>
        <taxon>Pseudomonadati</taxon>
        <taxon>Pseudomonadota</taxon>
        <taxon>Alphaproteobacteria</taxon>
        <taxon>Rickettsiales</taxon>
        <taxon>Rickettsiaceae</taxon>
        <taxon>Rickettsieae</taxon>
        <taxon>Candidatus Trichorickettsia</taxon>
    </lineage>
</organism>
<feature type="domain" description="Dit-like phage tail protein N-terminal" evidence="1">
    <location>
        <begin position="36"/>
        <end position="181"/>
    </location>
</feature>
<keyword evidence="2" id="KW-0614">Plasmid</keyword>
<sequence length="257" mass="28300">MMSIFSTIGKASSLASSLKGLVVGGSKTSISNLVIDCAHSEDIEFKNAITDHPVEDRSSVSDHVYSEATTVSIDGTITDSSLRIFGILETPLQNNSLSSIAKNARSLLPFNKVEKPSQVAYEVLEKLVQSKQLVTVATKRRLFKNMIIESLSVVEDDTTAHRLHFTCNLKQITIAKVKTTSYVKPKSVIKERLKTEPISTQPEVNMGLTTPKEVKNQSFGEFIRNSGLKDWVLKGIERVGKGLDSTSFFNPSSPFNY</sequence>
<evidence type="ECO:0000313" key="2">
    <source>
        <dbReference type="EMBL" id="WPY01540.1"/>
    </source>
</evidence>
<dbReference type="EMBL" id="CP112933">
    <property type="protein sequence ID" value="WPY01540.1"/>
    <property type="molecule type" value="Genomic_DNA"/>
</dbReference>
<reference evidence="2 3" key="1">
    <citation type="submission" date="2022-10" db="EMBL/GenBank/DDBJ databases">
        <title>Host association and intracellularity evolved multiple times independently in the Rickettsiales.</title>
        <authorList>
            <person name="Castelli M."/>
            <person name="Nardi T."/>
            <person name="Gammuto L."/>
            <person name="Bellinzona G."/>
            <person name="Sabaneyeva E."/>
            <person name="Potekhin A."/>
            <person name="Serra V."/>
            <person name="Petroni G."/>
            <person name="Sassera D."/>
        </authorList>
    </citation>
    <scope>NUCLEOTIDE SEQUENCE [LARGE SCALE GENOMIC DNA]</scope>
    <source>
        <strain evidence="2 3">Kr 154-4</strain>
        <plasmid evidence="2 3">unnamed1</plasmid>
    </source>
</reference>
<proteinExistence type="predicted"/>
<dbReference type="RefSeq" id="WP_323738932.1">
    <property type="nucleotide sequence ID" value="NZ_CP112933.1"/>
</dbReference>
<dbReference type="InterPro" id="IPR048494">
    <property type="entry name" value="Dit-like_N"/>
</dbReference>
<accession>A0ABZ0UWI4</accession>
<evidence type="ECO:0000313" key="3">
    <source>
        <dbReference type="Proteomes" id="UP001326613"/>
    </source>
</evidence>
<protein>
    <recommendedName>
        <fullName evidence="1">Dit-like phage tail protein N-terminal domain-containing protein</fullName>
    </recommendedName>
</protein>
<gene>
    <name evidence="2" type="ORF">Trichorick_01453</name>
</gene>
<name>A0ABZ0UWI4_9RICK</name>